<sequence>MGQVIENYDSKLAYVKQSGWFQSSEIIQVSLDISTFPSASFIATVPSESTVFLGNVLWFYSPKDTTVQISIEELWEEFDFKEEVRVNFSVLKNDINTSEVSIKKGLFDNDSFLPLNVENPSSMKMEVRQIDGFYDFFFLALICILFFAAIYKAIYPLVLQYILNPQLIFTAEDFSESNAIQKFFSLDIIFFIIINNLTVALITMVGVKEVGFGRLNELIKGDINELFLYWLIITLGLFVVTILKFLFIKFMTLIYELGKNEFAHFFYLLRVVSVLMIILVIIISIYALNRQDILSLVLNWSLIIFFWSYLVAVVLLMFIMMNRVSFNNYHLFAYICTAELVPFLIISKVIMG</sequence>
<evidence type="ECO:0000313" key="3">
    <source>
        <dbReference type="Proteomes" id="UP000635885"/>
    </source>
</evidence>
<feature type="transmembrane region" description="Helical" evidence="1">
    <location>
        <begin position="226"/>
        <end position="247"/>
    </location>
</feature>
<dbReference type="Pfam" id="PF14093">
    <property type="entry name" value="DUF4271"/>
    <property type="match status" value="1"/>
</dbReference>
<keyword evidence="1" id="KW-1133">Transmembrane helix</keyword>
<dbReference type="Proteomes" id="UP000635885">
    <property type="component" value="Unassembled WGS sequence"/>
</dbReference>
<feature type="transmembrane region" description="Helical" evidence="1">
    <location>
        <begin position="300"/>
        <end position="319"/>
    </location>
</feature>
<reference evidence="3" key="1">
    <citation type="journal article" date="2019" name="Int. J. Syst. Evol. Microbiol.">
        <title>The Global Catalogue of Microorganisms (GCM) 10K type strain sequencing project: providing services to taxonomists for standard genome sequencing and annotation.</title>
        <authorList>
            <consortium name="The Broad Institute Genomics Platform"/>
            <consortium name="The Broad Institute Genome Sequencing Center for Infectious Disease"/>
            <person name="Wu L."/>
            <person name="Ma J."/>
        </authorList>
    </citation>
    <scope>NUCLEOTIDE SEQUENCE [LARGE SCALE GENOMIC DNA]</scope>
    <source>
        <strain evidence="3">CGMCC 1.12479</strain>
    </source>
</reference>
<gene>
    <name evidence="2" type="ORF">GCM10010993_36440</name>
</gene>
<evidence type="ECO:0008006" key="4">
    <source>
        <dbReference type="Google" id="ProtNLM"/>
    </source>
</evidence>
<organism evidence="2 3">
    <name type="scientific">Belliella aquatica</name>
    <dbReference type="NCBI Taxonomy" id="1323734"/>
    <lineage>
        <taxon>Bacteria</taxon>
        <taxon>Pseudomonadati</taxon>
        <taxon>Bacteroidota</taxon>
        <taxon>Cytophagia</taxon>
        <taxon>Cytophagales</taxon>
        <taxon>Cyclobacteriaceae</taxon>
        <taxon>Belliella</taxon>
    </lineage>
</organism>
<feature type="transmembrane region" description="Helical" evidence="1">
    <location>
        <begin position="183"/>
        <end position="205"/>
    </location>
</feature>
<proteinExistence type="predicted"/>
<evidence type="ECO:0000256" key="1">
    <source>
        <dbReference type="SAM" id="Phobius"/>
    </source>
</evidence>
<keyword evidence="1" id="KW-0812">Transmembrane</keyword>
<evidence type="ECO:0000313" key="2">
    <source>
        <dbReference type="EMBL" id="GGC54755.1"/>
    </source>
</evidence>
<dbReference type="EMBL" id="BMFD01000026">
    <property type="protein sequence ID" value="GGC54755.1"/>
    <property type="molecule type" value="Genomic_DNA"/>
</dbReference>
<comment type="caution">
    <text evidence="2">The sequence shown here is derived from an EMBL/GenBank/DDBJ whole genome shotgun (WGS) entry which is preliminary data.</text>
</comment>
<feature type="transmembrane region" description="Helical" evidence="1">
    <location>
        <begin position="267"/>
        <end position="288"/>
    </location>
</feature>
<feature type="transmembrane region" description="Helical" evidence="1">
    <location>
        <begin position="133"/>
        <end position="163"/>
    </location>
</feature>
<keyword evidence="1" id="KW-0472">Membrane</keyword>
<dbReference type="InterPro" id="IPR025367">
    <property type="entry name" value="DUF4271"/>
</dbReference>
<protein>
    <recommendedName>
        <fullName evidence="4">DUF4271 domain-containing protein</fullName>
    </recommendedName>
</protein>
<keyword evidence="3" id="KW-1185">Reference proteome</keyword>
<accession>A0ABQ1N5G6</accession>
<name>A0ABQ1N5G6_9BACT</name>
<feature type="transmembrane region" description="Helical" evidence="1">
    <location>
        <begin position="331"/>
        <end position="351"/>
    </location>
</feature>